<gene>
    <name evidence="1" type="ORF">FBY41_0358</name>
</gene>
<evidence type="ECO:0008006" key="3">
    <source>
        <dbReference type="Google" id="ProtNLM"/>
    </source>
</evidence>
<keyword evidence="2" id="KW-1185">Reference proteome</keyword>
<dbReference type="RefSeq" id="WP_185748846.1">
    <property type="nucleotide sequence ID" value="NZ_VFPM01000001.1"/>
</dbReference>
<dbReference type="EMBL" id="VFPM01000001">
    <property type="protein sequence ID" value="TQM64000.1"/>
    <property type="molecule type" value="Genomic_DNA"/>
</dbReference>
<protein>
    <recommendedName>
        <fullName evidence="3">Core-2/I-Branching enzyme</fullName>
    </recommendedName>
</protein>
<name>A0A543I0G7_9MICO</name>
<evidence type="ECO:0000313" key="2">
    <source>
        <dbReference type="Proteomes" id="UP000316747"/>
    </source>
</evidence>
<accession>A0A543I0G7</accession>
<comment type="caution">
    <text evidence="1">The sequence shown here is derived from an EMBL/GenBank/DDBJ whole genome shotgun (WGS) entry which is preliminary data.</text>
</comment>
<dbReference type="Proteomes" id="UP000316747">
    <property type="component" value="Unassembled WGS sequence"/>
</dbReference>
<sequence>MTAPPVTAAYVVLSHASADRLAHLVGAIRRSSPHSFVLVAHDARATPAPRFDDERVQVWTHGLATDWGSWELVEATLGGFRRAREAVDPDLVVLVSGQCHPAVDLAAWERELVAAGGWQGQVRPVTYRPRWGGADGTGDQTMTRYAYRWWRAPLLDATLRRKGRLARLVWAVAHRTEPLVSVRLVERGPGAHVGVRRVRNPFTTGTPCQLGSQWVALDRTGLDQVLTELAPGAPLERVYRHTIIPDESALQTVLARHRAPVSARTVSHRLPEDRVLSWQEQLHDIEASGSPFGRKVEDFADPAVLERLDQLSGAA</sequence>
<reference evidence="1 2" key="1">
    <citation type="submission" date="2019-06" db="EMBL/GenBank/DDBJ databases">
        <title>Genome sequencing of plant associated microbes to promote plant fitness in Sorghum bicolor and Oryza sativa.</title>
        <authorList>
            <person name="Coleman-Derr D."/>
        </authorList>
    </citation>
    <scope>NUCLEOTIDE SEQUENCE [LARGE SCALE GENOMIC DNA]</scope>
    <source>
        <strain evidence="1 2">KV-663</strain>
    </source>
</reference>
<dbReference type="AlphaFoldDB" id="A0A543I0G7"/>
<evidence type="ECO:0000313" key="1">
    <source>
        <dbReference type="EMBL" id="TQM64000.1"/>
    </source>
</evidence>
<proteinExistence type="predicted"/>
<organism evidence="1 2">
    <name type="scientific">Humibacillus xanthopallidus</name>
    <dbReference type="NCBI Taxonomy" id="412689"/>
    <lineage>
        <taxon>Bacteria</taxon>
        <taxon>Bacillati</taxon>
        <taxon>Actinomycetota</taxon>
        <taxon>Actinomycetes</taxon>
        <taxon>Micrococcales</taxon>
        <taxon>Intrasporangiaceae</taxon>
        <taxon>Humibacillus</taxon>
    </lineage>
</organism>